<dbReference type="EMBL" id="CP138359">
    <property type="protein sequence ID" value="WPF83873.1"/>
    <property type="molecule type" value="Genomic_DNA"/>
</dbReference>
<reference evidence="4" key="1">
    <citation type="submission" date="2023-11" db="EMBL/GenBank/DDBJ databases">
        <authorList>
            <person name="Helweg L.P."/>
            <person name="Kiel A."/>
            <person name="Hitz F."/>
            <person name="Ruckert-Reed C."/>
            <person name="Busche T."/>
            <person name="Kaltschmidt B."/>
            <person name="Kaltschmidt C."/>
        </authorList>
    </citation>
    <scope>NUCLEOTIDE SEQUENCE [LARGE SCALE GENOMIC DNA]</scope>
    <source>
        <strain evidence="4">4.1</strain>
    </source>
</reference>
<sequence>MLDPSPLCSSPVLAYLAASDNRITDASTLSRCPALNELWLSGNQVTDISPLLEVPTLISVGLSGTAPTVDRGVEELRESGVYVGGLTSGRS</sequence>
<keyword evidence="2" id="KW-0677">Repeat</keyword>
<evidence type="ECO:0000256" key="2">
    <source>
        <dbReference type="ARBA" id="ARBA00022737"/>
    </source>
</evidence>
<keyword evidence="4" id="KW-1185">Reference proteome</keyword>
<dbReference type="Gene3D" id="3.80.10.10">
    <property type="entry name" value="Ribonuclease Inhibitor"/>
    <property type="match status" value="1"/>
</dbReference>
<proteinExistence type="predicted"/>
<dbReference type="PROSITE" id="PS51450">
    <property type="entry name" value="LRR"/>
    <property type="match status" value="1"/>
</dbReference>
<dbReference type="InterPro" id="IPR025875">
    <property type="entry name" value="Leu-rich_rpt_4"/>
</dbReference>
<keyword evidence="1" id="KW-0433">Leucine-rich repeat</keyword>
<dbReference type="InterPro" id="IPR032675">
    <property type="entry name" value="LRR_dom_sf"/>
</dbReference>
<dbReference type="AlphaFoldDB" id="A0AAF0Z706"/>
<evidence type="ECO:0000313" key="4">
    <source>
        <dbReference type="Proteomes" id="UP001304340"/>
    </source>
</evidence>
<accession>A0AAF0Z706</accession>
<gene>
    <name evidence="3" type="ORF">SANBI_001576</name>
</gene>
<dbReference type="InterPro" id="IPR001611">
    <property type="entry name" value="Leu-rich_rpt"/>
</dbReference>
<dbReference type="RefSeq" id="WP_319160573.1">
    <property type="nucleotide sequence ID" value="NZ_CP138359.1"/>
</dbReference>
<dbReference type="Pfam" id="PF12799">
    <property type="entry name" value="LRR_4"/>
    <property type="match status" value="1"/>
</dbReference>
<dbReference type="Proteomes" id="UP001304340">
    <property type="component" value="Chromosome"/>
</dbReference>
<dbReference type="SUPFAM" id="SSF52058">
    <property type="entry name" value="L domain-like"/>
    <property type="match status" value="1"/>
</dbReference>
<evidence type="ECO:0000256" key="1">
    <source>
        <dbReference type="ARBA" id="ARBA00022614"/>
    </source>
</evidence>
<protein>
    <submittedName>
        <fullName evidence="3">Leucine-rich repeat domain-containing protein</fullName>
    </submittedName>
</protein>
<organism evidence="3 4">
    <name type="scientific">Sanguibacter biliveldensis</name>
    <dbReference type="NCBI Taxonomy" id="3030830"/>
    <lineage>
        <taxon>Bacteria</taxon>
        <taxon>Bacillati</taxon>
        <taxon>Actinomycetota</taxon>
        <taxon>Actinomycetes</taxon>
        <taxon>Micrococcales</taxon>
        <taxon>Sanguibacteraceae</taxon>
        <taxon>Sanguibacter</taxon>
    </lineage>
</organism>
<evidence type="ECO:0000313" key="3">
    <source>
        <dbReference type="EMBL" id="WPF83873.1"/>
    </source>
</evidence>
<dbReference type="KEGG" id="sbil:SANBI_001576"/>
<name>A0AAF0Z706_9MICO</name>